<dbReference type="PANTHER" id="PTHR11831:SF1">
    <property type="entry name" value="U3 SMALL NUCLEOLAR RIBONUCLEOPROTEIN PROTEIN IMP3"/>
    <property type="match status" value="1"/>
</dbReference>
<dbReference type="Pfam" id="PF01479">
    <property type="entry name" value="S4"/>
    <property type="match status" value="1"/>
</dbReference>
<keyword evidence="3" id="KW-0690">Ribosome biogenesis</keyword>
<evidence type="ECO:0000256" key="3">
    <source>
        <dbReference type="ARBA" id="ARBA00022517"/>
    </source>
</evidence>
<dbReference type="SUPFAM" id="SSF55174">
    <property type="entry name" value="Alpha-L RNA-binding motif"/>
    <property type="match status" value="1"/>
</dbReference>
<gene>
    <name evidence="12" type="ORF">BB561_004699</name>
</gene>
<dbReference type="Gene3D" id="3.10.290.10">
    <property type="entry name" value="RNA-binding S4 domain"/>
    <property type="match status" value="1"/>
</dbReference>
<dbReference type="EMBL" id="MBFR01000237">
    <property type="protein sequence ID" value="PVU90833.1"/>
    <property type="molecule type" value="Genomic_DNA"/>
</dbReference>
<evidence type="ECO:0000256" key="9">
    <source>
        <dbReference type="ARBA" id="ARBA00072223"/>
    </source>
</evidence>
<evidence type="ECO:0000259" key="11">
    <source>
        <dbReference type="SMART" id="SM01390"/>
    </source>
</evidence>
<dbReference type="GO" id="GO:0032040">
    <property type="term" value="C:small-subunit processome"/>
    <property type="evidence" value="ECO:0007669"/>
    <property type="project" value="TreeGrafter"/>
</dbReference>
<keyword evidence="4" id="KW-0699">rRNA-binding</keyword>
<feature type="domain" description="Small ribosomal subunit protein uS4 N-terminal" evidence="11">
    <location>
        <begin position="4"/>
        <end position="107"/>
    </location>
</feature>
<organism evidence="12 13">
    <name type="scientific">Smittium simulii</name>
    <dbReference type="NCBI Taxonomy" id="133385"/>
    <lineage>
        <taxon>Eukaryota</taxon>
        <taxon>Fungi</taxon>
        <taxon>Fungi incertae sedis</taxon>
        <taxon>Zoopagomycota</taxon>
        <taxon>Kickxellomycotina</taxon>
        <taxon>Harpellomycetes</taxon>
        <taxon>Harpellales</taxon>
        <taxon>Legeriomycetaceae</taxon>
        <taxon>Smittium</taxon>
    </lineage>
</organism>
<dbReference type="InterPro" id="IPR022801">
    <property type="entry name" value="Ribosomal_uS4"/>
</dbReference>
<comment type="caution">
    <text evidence="12">The sequence shown here is derived from an EMBL/GenBank/DDBJ whole genome shotgun (WGS) entry which is preliminary data.</text>
</comment>
<reference evidence="12 13" key="1">
    <citation type="journal article" date="2018" name="MBio">
        <title>Comparative Genomics Reveals the Core Gene Toolbox for the Fungus-Insect Symbiosis.</title>
        <authorList>
            <person name="Wang Y."/>
            <person name="Stata M."/>
            <person name="Wang W."/>
            <person name="Stajich J.E."/>
            <person name="White M.M."/>
            <person name="Moncalvo J.M."/>
        </authorList>
    </citation>
    <scope>NUCLEOTIDE SEQUENCE [LARGE SCALE GENOMIC DNA]</scope>
    <source>
        <strain evidence="12 13">SWE-8-4</strain>
    </source>
</reference>
<comment type="subcellular location">
    <subcellularLocation>
        <location evidence="1">Nucleus</location>
        <location evidence="1">Nucleolus</location>
    </subcellularLocation>
</comment>
<evidence type="ECO:0000256" key="2">
    <source>
        <dbReference type="ARBA" id="ARBA00007465"/>
    </source>
</evidence>
<dbReference type="CDD" id="cd00165">
    <property type="entry name" value="S4"/>
    <property type="match status" value="1"/>
</dbReference>
<evidence type="ECO:0000256" key="4">
    <source>
        <dbReference type="ARBA" id="ARBA00022730"/>
    </source>
</evidence>
<dbReference type="InterPro" id="IPR036986">
    <property type="entry name" value="S4_RNA-bd_sf"/>
</dbReference>
<evidence type="ECO:0000256" key="8">
    <source>
        <dbReference type="ARBA" id="ARBA00069727"/>
    </source>
</evidence>
<dbReference type="GO" id="GO:0030515">
    <property type="term" value="F:snoRNA binding"/>
    <property type="evidence" value="ECO:0007669"/>
    <property type="project" value="TreeGrafter"/>
</dbReference>
<dbReference type="OrthoDB" id="10248812at2759"/>
<dbReference type="Proteomes" id="UP000245383">
    <property type="component" value="Unassembled WGS sequence"/>
</dbReference>
<dbReference type="SMART" id="SM01390">
    <property type="entry name" value="Ribosomal_S4"/>
    <property type="match status" value="1"/>
</dbReference>
<keyword evidence="6" id="KW-0539">Nucleus</keyword>
<evidence type="ECO:0000256" key="1">
    <source>
        <dbReference type="ARBA" id="ARBA00004604"/>
    </source>
</evidence>
<keyword evidence="7" id="KW-0687">Ribonucleoprotein</keyword>
<evidence type="ECO:0000313" key="13">
    <source>
        <dbReference type="Proteomes" id="UP000245383"/>
    </source>
</evidence>
<dbReference type="GO" id="GO:0034457">
    <property type="term" value="C:Mpp10 complex"/>
    <property type="evidence" value="ECO:0007669"/>
    <property type="project" value="TreeGrafter"/>
</dbReference>
<evidence type="ECO:0000256" key="5">
    <source>
        <dbReference type="ARBA" id="ARBA00022884"/>
    </source>
</evidence>
<dbReference type="InterPro" id="IPR002942">
    <property type="entry name" value="S4_RNA-bd"/>
</dbReference>
<keyword evidence="5 10" id="KW-0694">RNA-binding</keyword>
<sequence>MVRQFKHHEKKLLRKVDFLEWKNENNIQEIGVIRRYGLDSREEYVKYNRLAGDIKHCANKIKLLNPADPYRKEQERALLDKLYNIGITNSNTSFSQLDKITVSAFCRRRLPVLMCKLKMVENVPEASKFVQQGHIRVGTETVTDPAFLVTRNMEDFITWVDTSKIKRKILTYNDKLDDFDIMV</sequence>
<dbReference type="PANTHER" id="PTHR11831">
    <property type="entry name" value="30S 40S RIBOSOMAL PROTEIN"/>
    <property type="match status" value="1"/>
</dbReference>
<accession>A0A2T9YES1</accession>
<evidence type="ECO:0000256" key="7">
    <source>
        <dbReference type="ARBA" id="ARBA00023274"/>
    </source>
</evidence>
<dbReference type="GO" id="GO:0019843">
    <property type="term" value="F:rRNA binding"/>
    <property type="evidence" value="ECO:0007669"/>
    <property type="project" value="UniProtKB-KW"/>
</dbReference>
<dbReference type="PROSITE" id="PS50889">
    <property type="entry name" value="S4"/>
    <property type="match status" value="1"/>
</dbReference>
<name>A0A2T9YES1_9FUNG</name>
<dbReference type="GO" id="GO:0006364">
    <property type="term" value="P:rRNA processing"/>
    <property type="evidence" value="ECO:0007669"/>
    <property type="project" value="TreeGrafter"/>
</dbReference>
<dbReference type="Pfam" id="PF00163">
    <property type="entry name" value="Ribosomal_S4"/>
    <property type="match status" value="1"/>
</dbReference>
<evidence type="ECO:0000256" key="10">
    <source>
        <dbReference type="PROSITE-ProRule" id="PRU00182"/>
    </source>
</evidence>
<dbReference type="FunFam" id="3.10.290.10:FF:000006">
    <property type="entry name" value="U3 small nucleolar ribonucleoprotein IMP3"/>
    <property type="match status" value="1"/>
</dbReference>
<dbReference type="STRING" id="133385.A0A2T9YES1"/>
<evidence type="ECO:0000256" key="6">
    <source>
        <dbReference type="ARBA" id="ARBA00023242"/>
    </source>
</evidence>
<protein>
    <recommendedName>
        <fullName evidence="8">U3 small nucleolar ribonucleoprotein protein IMP3</fullName>
    </recommendedName>
    <alternativeName>
        <fullName evidence="9">U3 small nucleolar ribonucleoprotein protein imp3</fullName>
    </alternativeName>
</protein>
<keyword evidence="13" id="KW-1185">Reference proteome</keyword>
<dbReference type="AlphaFoldDB" id="A0A2T9YES1"/>
<evidence type="ECO:0000313" key="12">
    <source>
        <dbReference type="EMBL" id="PVU90833.1"/>
    </source>
</evidence>
<dbReference type="GO" id="GO:0042274">
    <property type="term" value="P:ribosomal small subunit biogenesis"/>
    <property type="evidence" value="ECO:0007669"/>
    <property type="project" value="TreeGrafter"/>
</dbReference>
<proteinExistence type="inferred from homology"/>
<dbReference type="InterPro" id="IPR001912">
    <property type="entry name" value="Ribosomal_uS4_N"/>
</dbReference>
<comment type="similarity">
    <text evidence="2">Belongs to the universal ribosomal protein uS4 family.</text>
</comment>